<evidence type="ECO:0000256" key="1">
    <source>
        <dbReference type="SAM" id="MobiDB-lite"/>
    </source>
</evidence>
<feature type="compositionally biased region" description="Basic and acidic residues" evidence="1">
    <location>
        <begin position="45"/>
        <end position="59"/>
    </location>
</feature>
<feature type="region of interest" description="Disordered" evidence="1">
    <location>
        <begin position="1"/>
        <end position="59"/>
    </location>
</feature>
<dbReference type="AlphaFoldDB" id="A0AAN8U5K2"/>
<dbReference type="InterPro" id="IPR004252">
    <property type="entry name" value="Probable_transposase_24"/>
</dbReference>
<evidence type="ECO:0000313" key="3">
    <source>
        <dbReference type="Proteomes" id="UP001371456"/>
    </source>
</evidence>
<comment type="caution">
    <text evidence="2">The sequence shown here is derived from an EMBL/GenBank/DDBJ whole genome shotgun (WGS) entry which is preliminary data.</text>
</comment>
<keyword evidence="3" id="KW-1185">Reference proteome</keyword>
<dbReference type="Pfam" id="PF03004">
    <property type="entry name" value="Transposase_24"/>
    <property type="match status" value="1"/>
</dbReference>
<dbReference type="EMBL" id="JBANQN010000002">
    <property type="protein sequence ID" value="KAK6796596.1"/>
    <property type="molecule type" value="Genomic_DNA"/>
</dbReference>
<dbReference type="Proteomes" id="UP001371456">
    <property type="component" value="Unassembled WGS sequence"/>
</dbReference>
<organism evidence="2 3">
    <name type="scientific">Solanum bulbocastanum</name>
    <name type="common">Wild potato</name>
    <dbReference type="NCBI Taxonomy" id="147425"/>
    <lineage>
        <taxon>Eukaryota</taxon>
        <taxon>Viridiplantae</taxon>
        <taxon>Streptophyta</taxon>
        <taxon>Embryophyta</taxon>
        <taxon>Tracheophyta</taxon>
        <taxon>Spermatophyta</taxon>
        <taxon>Magnoliopsida</taxon>
        <taxon>eudicotyledons</taxon>
        <taxon>Gunneridae</taxon>
        <taxon>Pentapetalae</taxon>
        <taxon>asterids</taxon>
        <taxon>lamiids</taxon>
        <taxon>Solanales</taxon>
        <taxon>Solanaceae</taxon>
        <taxon>Solanoideae</taxon>
        <taxon>Solaneae</taxon>
        <taxon>Solanum</taxon>
    </lineage>
</organism>
<evidence type="ECO:0000313" key="2">
    <source>
        <dbReference type="EMBL" id="KAK6796596.1"/>
    </source>
</evidence>
<accession>A0AAN8U5K2</accession>
<feature type="compositionally biased region" description="Basic and acidic residues" evidence="1">
    <location>
        <begin position="24"/>
        <end position="38"/>
    </location>
</feature>
<sequence length="218" mass="24535">MTGGRDRASTGHAGKSSVRKRKRLAVEKGRDPTPSEKHLHVHTQGRAEKSFVGEQSQIRHERSQEILLPQTQGHSDIDDQCQAYYQATGGEKMRRVYSLESQAKSYHSRNLHTSSGSDATSPATLLNVKSTLIGDLLLNVPSTPIGNVEELVMQLIPILMDHMLPIFVEGVRRALSSRQILIPTTQQLWHLLLLLLLTLTRFMHRFLMTMVTLQPRIS</sequence>
<name>A0AAN8U5K2_SOLBU</name>
<gene>
    <name evidence="2" type="ORF">RDI58_004297</name>
</gene>
<protein>
    <submittedName>
        <fullName evidence="2">Uncharacterized protein</fullName>
    </submittedName>
</protein>
<reference evidence="2 3" key="1">
    <citation type="submission" date="2024-02" db="EMBL/GenBank/DDBJ databases">
        <title>de novo genome assembly of Solanum bulbocastanum strain 11H21.</title>
        <authorList>
            <person name="Hosaka A.J."/>
        </authorList>
    </citation>
    <scope>NUCLEOTIDE SEQUENCE [LARGE SCALE GENOMIC DNA]</scope>
    <source>
        <tissue evidence="2">Young leaves</tissue>
    </source>
</reference>
<proteinExistence type="predicted"/>